<keyword evidence="18" id="KW-1185">Reference proteome</keyword>
<dbReference type="Pfam" id="PF14138">
    <property type="entry name" value="COX16"/>
    <property type="match status" value="1"/>
</dbReference>
<evidence type="ECO:0000256" key="1">
    <source>
        <dbReference type="ARBA" id="ARBA00001974"/>
    </source>
</evidence>
<dbReference type="EMBL" id="CCYA01000265">
    <property type="protein sequence ID" value="CEH17639.1"/>
    <property type="molecule type" value="Genomic_DNA"/>
</dbReference>
<feature type="transmembrane region" description="Helical" evidence="14">
    <location>
        <begin position="82"/>
        <end position="104"/>
    </location>
</feature>
<feature type="compositionally biased region" description="Low complexity" evidence="15">
    <location>
        <begin position="258"/>
        <end position="291"/>
    </location>
</feature>
<dbReference type="OrthoDB" id="17199at2759"/>
<evidence type="ECO:0000313" key="18">
    <source>
        <dbReference type="Proteomes" id="UP000054845"/>
    </source>
</evidence>
<dbReference type="STRING" id="401625.A0A0P1BLK1"/>
<evidence type="ECO:0000256" key="8">
    <source>
        <dbReference type="ARBA" id="ARBA00022827"/>
    </source>
</evidence>
<dbReference type="Proteomes" id="UP000054845">
    <property type="component" value="Unassembled WGS sequence"/>
</dbReference>
<dbReference type="Pfam" id="PF04777">
    <property type="entry name" value="Evr1_Alr"/>
    <property type="match status" value="1"/>
</dbReference>
<evidence type="ECO:0000256" key="13">
    <source>
        <dbReference type="ARBA" id="ARBA00023157"/>
    </source>
</evidence>
<evidence type="ECO:0000256" key="12">
    <source>
        <dbReference type="ARBA" id="ARBA00023136"/>
    </source>
</evidence>
<name>A0A0P1BLK1_9BASI</name>
<evidence type="ECO:0000256" key="11">
    <source>
        <dbReference type="ARBA" id="ARBA00023128"/>
    </source>
</evidence>
<evidence type="ECO:0000256" key="14">
    <source>
        <dbReference type="RuleBase" id="RU371123"/>
    </source>
</evidence>
<protein>
    <recommendedName>
        <fullName evidence="14">Sulfhydryl oxidase</fullName>
        <ecNumber evidence="14">1.8.3.2</ecNumber>
    </recommendedName>
</protein>
<evidence type="ECO:0000259" key="16">
    <source>
        <dbReference type="PROSITE" id="PS51324"/>
    </source>
</evidence>
<keyword evidence="9 14" id="KW-1133">Transmembrane helix</keyword>
<comment type="cofactor">
    <cofactor evidence="1 14">
        <name>FAD</name>
        <dbReference type="ChEBI" id="CHEBI:57692"/>
    </cofactor>
</comment>
<evidence type="ECO:0000256" key="7">
    <source>
        <dbReference type="ARBA" id="ARBA00022792"/>
    </source>
</evidence>
<dbReference type="Gene3D" id="1.20.120.310">
    <property type="entry name" value="ERV/ALR sulfhydryl oxidase domain"/>
    <property type="match status" value="1"/>
</dbReference>
<dbReference type="InterPro" id="IPR017905">
    <property type="entry name" value="ERV/ALR_sulphydryl_oxidase"/>
</dbReference>
<keyword evidence="8 14" id="KW-0274">FAD</keyword>
<dbReference type="InterPro" id="IPR036774">
    <property type="entry name" value="ERV/ALR_sulphydryl_oxid_sf"/>
</dbReference>
<sequence>MTPTPINISDEPQVDYTSLTHQAHRSTQATRNYHALPAHPFTMPVFSRKPIGDAFGSSGGAGSSRNRPLNSRLSLALKRRPFLFFGLPFISVMAGASVALSYIAQTKFDYDASKVQSISKSEELKMRKDRKKIDIREEYFKLESDPNRSAALDDWEPKRVERPPGVPEWGIPADASPSLPPKRKGWFSSWASNKEVHADGGALPRLDEAGEEASGVNVSARKPGVILGPDGKPCRACNSKLAFSAAMRGTGKSGVARSSTSQQSNSTPSKAAAASAGAGTSAAAVAATRSSSEQHTRQCPPDGEEIGRSTWLFLHSAAAYYPEEPTSIQKSAMLSLLRSLPHLYPCHSCAAALGEEYEREKREVTSWNAREGGQADILEQAVGNGQTLRRWLCGIHNEVNERLGKPVWECREEVLQERWRDGPRDGSCD</sequence>
<comment type="subcellular location">
    <subcellularLocation>
        <location evidence="3">Mitochondrion inner membrane</location>
        <topology evidence="3">Single-pass membrane protein</topology>
    </subcellularLocation>
</comment>
<evidence type="ECO:0000256" key="6">
    <source>
        <dbReference type="ARBA" id="ARBA00022692"/>
    </source>
</evidence>
<evidence type="ECO:0000256" key="5">
    <source>
        <dbReference type="ARBA" id="ARBA00022630"/>
    </source>
</evidence>
<comment type="similarity">
    <text evidence="4">Belongs to the COX16 family.</text>
</comment>
<dbReference type="GO" id="GO:0005743">
    <property type="term" value="C:mitochondrial inner membrane"/>
    <property type="evidence" value="ECO:0007669"/>
    <property type="project" value="UniProtKB-SubCell"/>
</dbReference>
<feature type="region of interest" description="Disordered" evidence="15">
    <location>
        <begin position="251"/>
        <end position="304"/>
    </location>
</feature>
<keyword evidence="11" id="KW-0496">Mitochondrion</keyword>
<comment type="function">
    <text evidence="2">Required for the assembly of the mitochondrial respiratory chain complex IV (CIV), also known as cytochrome c oxidase. May participate in merging the COX1 and COX2 assembly lines.</text>
</comment>
<evidence type="ECO:0000256" key="15">
    <source>
        <dbReference type="SAM" id="MobiDB-lite"/>
    </source>
</evidence>
<dbReference type="InterPro" id="IPR020164">
    <property type="entry name" value="Cyt_c_Oxase_assmbl_COX16"/>
</dbReference>
<dbReference type="AlphaFoldDB" id="A0A0P1BLK1"/>
<dbReference type="EC" id="1.8.3.2" evidence="14"/>
<evidence type="ECO:0000256" key="3">
    <source>
        <dbReference type="ARBA" id="ARBA00004434"/>
    </source>
</evidence>
<proteinExistence type="inferred from homology"/>
<dbReference type="Gene3D" id="4.10.320.60">
    <property type="match status" value="1"/>
</dbReference>
<evidence type="ECO:0000256" key="4">
    <source>
        <dbReference type="ARBA" id="ARBA00008370"/>
    </source>
</evidence>
<dbReference type="PROSITE" id="PS51324">
    <property type="entry name" value="ERV_ALR"/>
    <property type="match status" value="1"/>
</dbReference>
<keyword evidence="12 14" id="KW-0472">Membrane</keyword>
<reference evidence="17 18" key="1">
    <citation type="submission" date="2014-09" db="EMBL/GenBank/DDBJ databases">
        <authorList>
            <person name="Magalhaes I.L.F."/>
            <person name="Oliveira U."/>
            <person name="Santos F.R."/>
            <person name="Vidigal T.H.D.A."/>
            <person name="Brescovit A.D."/>
            <person name="Santos A.J."/>
        </authorList>
    </citation>
    <scope>NUCLEOTIDE SEQUENCE [LARGE SCALE GENOMIC DNA]</scope>
</reference>
<keyword evidence="10 14" id="KW-0560">Oxidoreductase</keyword>
<keyword evidence="7" id="KW-0999">Mitochondrion inner membrane</keyword>
<dbReference type="SUPFAM" id="SSF69000">
    <property type="entry name" value="FAD-dependent thiol oxidase"/>
    <property type="match status" value="1"/>
</dbReference>
<keyword evidence="5 14" id="KW-0285">Flavoprotein</keyword>
<evidence type="ECO:0000256" key="9">
    <source>
        <dbReference type="ARBA" id="ARBA00022989"/>
    </source>
</evidence>
<feature type="domain" description="ERV/ALR sulfhydryl oxidase" evidence="16">
    <location>
        <begin position="299"/>
        <end position="419"/>
    </location>
</feature>
<dbReference type="PANTHER" id="PTHR12645:SF0">
    <property type="entry name" value="FAD-LINKED SULFHYDRYL OXIDASE ALR"/>
    <property type="match status" value="1"/>
</dbReference>
<evidence type="ECO:0000256" key="10">
    <source>
        <dbReference type="ARBA" id="ARBA00023002"/>
    </source>
</evidence>
<dbReference type="InterPro" id="IPR039799">
    <property type="entry name" value="ALR/ERV"/>
</dbReference>
<evidence type="ECO:0000313" key="17">
    <source>
        <dbReference type="EMBL" id="CEH17639.1"/>
    </source>
</evidence>
<dbReference type="GO" id="GO:0016971">
    <property type="term" value="F:flavin-dependent sulfhydryl oxidase activity"/>
    <property type="evidence" value="ECO:0007669"/>
    <property type="project" value="InterPro"/>
</dbReference>
<evidence type="ECO:0000256" key="2">
    <source>
        <dbReference type="ARBA" id="ARBA00002490"/>
    </source>
</evidence>
<accession>A0A0P1BLK1</accession>
<dbReference type="PANTHER" id="PTHR12645">
    <property type="entry name" value="ALR/ERV"/>
    <property type="match status" value="1"/>
</dbReference>
<feature type="region of interest" description="Disordered" evidence="15">
    <location>
        <begin position="158"/>
        <end position="182"/>
    </location>
</feature>
<organism evidence="17 18">
    <name type="scientific">Ceraceosorus bombacis</name>
    <dbReference type="NCBI Taxonomy" id="401625"/>
    <lineage>
        <taxon>Eukaryota</taxon>
        <taxon>Fungi</taxon>
        <taxon>Dikarya</taxon>
        <taxon>Basidiomycota</taxon>
        <taxon>Ustilaginomycotina</taxon>
        <taxon>Exobasidiomycetes</taxon>
        <taxon>Ceraceosorales</taxon>
        <taxon>Ceraceosoraceae</taxon>
        <taxon>Ceraceosorus</taxon>
    </lineage>
</organism>
<keyword evidence="6 14" id="KW-0812">Transmembrane</keyword>
<comment type="catalytic activity">
    <reaction evidence="14">
        <text>2 R'C(R)SH + O2 = R'C(R)S-S(R)CR' + H2O2</text>
        <dbReference type="Rhea" id="RHEA:17357"/>
        <dbReference type="ChEBI" id="CHEBI:15379"/>
        <dbReference type="ChEBI" id="CHEBI:16240"/>
        <dbReference type="ChEBI" id="CHEBI:16520"/>
        <dbReference type="ChEBI" id="CHEBI:17412"/>
        <dbReference type="EC" id="1.8.3.2"/>
    </reaction>
</comment>
<dbReference type="GO" id="GO:0050660">
    <property type="term" value="F:flavin adenine dinucleotide binding"/>
    <property type="evidence" value="ECO:0007669"/>
    <property type="project" value="TreeGrafter"/>
</dbReference>
<keyword evidence="13" id="KW-1015">Disulfide bond</keyword>